<dbReference type="Proteomes" id="UP000275267">
    <property type="component" value="Unassembled WGS sequence"/>
</dbReference>
<proteinExistence type="predicted"/>
<name>A0A3L6SWJ8_PANMI</name>
<organism evidence="1 2">
    <name type="scientific">Panicum miliaceum</name>
    <name type="common">Proso millet</name>
    <name type="synonym">Broomcorn millet</name>
    <dbReference type="NCBI Taxonomy" id="4540"/>
    <lineage>
        <taxon>Eukaryota</taxon>
        <taxon>Viridiplantae</taxon>
        <taxon>Streptophyta</taxon>
        <taxon>Embryophyta</taxon>
        <taxon>Tracheophyta</taxon>
        <taxon>Spermatophyta</taxon>
        <taxon>Magnoliopsida</taxon>
        <taxon>Liliopsida</taxon>
        <taxon>Poales</taxon>
        <taxon>Poaceae</taxon>
        <taxon>PACMAD clade</taxon>
        <taxon>Panicoideae</taxon>
        <taxon>Panicodae</taxon>
        <taxon>Paniceae</taxon>
        <taxon>Panicinae</taxon>
        <taxon>Panicum</taxon>
        <taxon>Panicum sect. Panicum</taxon>
    </lineage>
</organism>
<dbReference type="EMBL" id="PQIB02000003">
    <property type="protein sequence ID" value="RLN28799.1"/>
    <property type="molecule type" value="Genomic_DNA"/>
</dbReference>
<reference evidence="2" key="1">
    <citation type="journal article" date="2019" name="Nat. Commun.">
        <title>The genome of broomcorn millet.</title>
        <authorList>
            <person name="Zou C."/>
            <person name="Miki D."/>
            <person name="Li D."/>
            <person name="Tang Q."/>
            <person name="Xiao L."/>
            <person name="Rajput S."/>
            <person name="Deng P."/>
            <person name="Jia W."/>
            <person name="Huang R."/>
            <person name="Zhang M."/>
            <person name="Sun Y."/>
            <person name="Hu J."/>
            <person name="Fu X."/>
            <person name="Schnable P.S."/>
            <person name="Li F."/>
            <person name="Zhang H."/>
            <person name="Feng B."/>
            <person name="Zhu X."/>
            <person name="Liu R."/>
            <person name="Schnable J.C."/>
            <person name="Zhu J.-K."/>
            <person name="Zhang H."/>
        </authorList>
    </citation>
    <scope>NUCLEOTIDE SEQUENCE [LARGE SCALE GENOMIC DNA]</scope>
</reference>
<keyword evidence="2" id="KW-1185">Reference proteome</keyword>
<comment type="caution">
    <text evidence="1">The sequence shown here is derived from an EMBL/GenBank/DDBJ whole genome shotgun (WGS) entry which is preliminary data.</text>
</comment>
<evidence type="ECO:0000313" key="1">
    <source>
        <dbReference type="EMBL" id="RLN28799.1"/>
    </source>
</evidence>
<sequence length="72" mass="7826">MCIQGVDFSAVILTVKAEGVANIPFEEYFMNHCGVGALVRLEIVDVELLGDSGSDLGFFWSSLSWAADPQRC</sequence>
<dbReference type="OrthoDB" id="675134at2759"/>
<protein>
    <submittedName>
        <fullName evidence="1">Uncharacterized protein</fullName>
    </submittedName>
</protein>
<gene>
    <name evidence="1" type="ORF">C2845_PM05G04640</name>
</gene>
<dbReference type="AlphaFoldDB" id="A0A3L6SWJ8"/>
<accession>A0A3L6SWJ8</accession>
<evidence type="ECO:0000313" key="2">
    <source>
        <dbReference type="Proteomes" id="UP000275267"/>
    </source>
</evidence>